<sequence>MFRKAAALAGYYSDYSLAPAMGVHRSTISRVRSGSAQPGKAFISGALTVLAPYEFDDLFEVVERD</sequence>
<evidence type="ECO:0008006" key="3">
    <source>
        <dbReference type="Google" id="ProtNLM"/>
    </source>
</evidence>
<evidence type="ECO:0000313" key="2">
    <source>
        <dbReference type="Proteomes" id="UP001268819"/>
    </source>
</evidence>
<dbReference type="Proteomes" id="UP001268819">
    <property type="component" value="Unassembled WGS sequence"/>
</dbReference>
<protein>
    <recommendedName>
        <fullName evidence="3">Helix-turn-helix protein</fullName>
    </recommendedName>
</protein>
<name>A0ABU1Q6P3_9PSEU</name>
<keyword evidence="2" id="KW-1185">Reference proteome</keyword>
<reference evidence="1 2" key="1">
    <citation type="submission" date="2023-07" db="EMBL/GenBank/DDBJ databases">
        <title>Sequencing the genomes of 1000 actinobacteria strains.</title>
        <authorList>
            <person name="Klenk H.-P."/>
        </authorList>
    </citation>
    <scope>NUCLEOTIDE SEQUENCE [LARGE SCALE GENOMIC DNA]</scope>
    <source>
        <strain evidence="1 2">DSM 43749</strain>
    </source>
</reference>
<proteinExistence type="predicted"/>
<evidence type="ECO:0000313" key="1">
    <source>
        <dbReference type="EMBL" id="MDR6598560.1"/>
    </source>
</evidence>
<dbReference type="RefSeq" id="WP_310313361.1">
    <property type="nucleotide sequence ID" value="NZ_BAAAXB010000001.1"/>
</dbReference>
<accession>A0ABU1Q6P3</accession>
<dbReference type="EMBL" id="JAVDSG010000001">
    <property type="protein sequence ID" value="MDR6598560.1"/>
    <property type="molecule type" value="Genomic_DNA"/>
</dbReference>
<comment type="caution">
    <text evidence="1">The sequence shown here is derived from an EMBL/GenBank/DDBJ whole genome shotgun (WGS) entry which is preliminary data.</text>
</comment>
<organism evidence="1 2">
    <name type="scientific">Saccharothrix longispora</name>
    <dbReference type="NCBI Taxonomy" id="33920"/>
    <lineage>
        <taxon>Bacteria</taxon>
        <taxon>Bacillati</taxon>
        <taxon>Actinomycetota</taxon>
        <taxon>Actinomycetes</taxon>
        <taxon>Pseudonocardiales</taxon>
        <taxon>Pseudonocardiaceae</taxon>
        <taxon>Saccharothrix</taxon>
    </lineage>
</organism>
<gene>
    <name evidence="1" type="ORF">J2S66_006944</name>
</gene>